<dbReference type="STRING" id="46731.A0A3M6TMM5"/>
<keyword evidence="2" id="KW-1003">Cell membrane</keyword>
<evidence type="ECO:0000259" key="13">
    <source>
        <dbReference type="PROSITE" id="PS50262"/>
    </source>
</evidence>
<evidence type="ECO:0000256" key="4">
    <source>
        <dbReference type="ARBA" id="ARBA00022989"/>
    </source>
</evidence>
<dbReference type="PANTHER" id="PTHR24248">
    <property type="entry name" value="ADRENERGIC RECEPTOR-RELATED G-PROTEIN COUPLED RECEPTOR"/>
    <property type="match status" value="1"/>
</dbReference>
<keyword evidence="5 10" id="KW-0297">G-protein coupled receptor</keyword>
<evidence type="ECO:0000256" key="3">
    <source>
        <dbReference type="ARBA" id="ARBA00022692"/>
    </source>
</evidence>
<keyword evidence="3 10" id="KW-0812">Transmembrane</keyword>
<dbReference type="GO" id="GO:0043410">
    <property type="term" value="P:positive regulation of MAPK cascade"/>
    <property type="evidence" value="ECO:0007669"/>
    <property type="project" value="TreeGrafter"/>
</dbReference>
<evidence type="ECO:0000256" key="12">
    <source>
        <dbReference type="SAM" id="Phobius"/>
    </source>
</evidence>
<evidence type="ECO:0000256" key="5">
    <source>
        <dbReference type="ARBA" id="ARBA00023040"/>
    </source>
</evidence>
<evidence type="ECO:0000256" key="9">
    <source>
        <dbReference type="ARBA" id="ARBA00023224"/>
    </source>
</evidence>
<feature type="domain" description="G-protein coupled receptors family 1 profile" evidence="13">
    <location>
        <begin position="43"/>
        <end position="313"/>
    </location>
</feature>
<keyword evidence="9 10" id="KW-0807">Transducer</keyword>
<feature type="transmembrane region" description="Helical" evidence="12">
    <location>
        <begin position="26"/>
        <end position="53"/>
    </location>
</feature>
<dbReference type="GO" id="GO:0071880">
    <property type="term" value="P:adenylate cyclase-activating adrenergic receptor signaling pathway"/>
    <property type="evidence" value="ECO:0007669"/>
    <property type="project" value="TreeGrafter"/>
</dbReference>
<dbReference type="AlphaFoldDB" id="A0A3M6TMM5"/>
<dbReference type="Gene3D" id="1.20.1070.10">
    <property type="entry name" value="Rhodopsin 7-helix transmembrane proteins"/>
    <property type="match status" value="1"/>
</dbReference>
<dbReference type="SMART" id="SM01381">
    <property type="entry name" value="7TM_GPCR_Srsx"/>
    <property type="match status" value="1"/>
</dbReference>
<reference evidence="14 15" key="1">
    <citation type="journal article" date="2018" name="Sci. Rep.">
        <title>Comparative analysis of the Pocillopora damicornis genome highlights role of immune system in coral evolution.</title>
        <authorList>
            <person name="Cunning R."/>
            <person name="Bay R.A."/>
            <person name="Gillette P."/>
            <person name="Baker A.C."/>
            <person name="Traylor-Knowles N."/>
        </authorList>
    </citation>
    <scope>NUCLEOTIDE SEQUENCE [LARGE SCALE GENOMIC DNA]</scope>
    <source>
        <strain evidence="14">RSMAS</strain>
        <tissue evidence="14">Whole animal</tissue>
    </source>
</reference>
<dbReference type="InterPro" id="IPR017452">
    <property type="entry name" value="GPCR_Rhodpsn_7TM"/>
</dbReference>
<evidence type="ECO:0000256" key="8">
    <source>
        <dbReference type="ARBA" id="ARBA00023170"/>
    </source>
</evidence>
<dbReference type="InterPro" id="IPR000276">
    <property type="entry name" value="GPCR_Rhodpsn"/>
</dbReference>
<sequence length="386" mass="44075">MASSGNQTNPTPNMELLCQEKTKLEYIYQTAFLILIMLVTFLGNFMVCLTVYLHHRLRTVTNYFIVSLAVSDLLLSLLYVPFRIDQTIHNSYWCPRKELCSTWIVIDLVCAGASIYNLAAISVDRYIAIVHPFRYHSLMTTRAAWIIIGIIWAYSITWAGLSGINWTDSQQSPYNWFPKCYKQDKIFYTVTTVTDFFFPLMVILIMYGLVFRVAMNQARAVASLQPQLSKQDGRGRRFSINIVKEVKAAKTLAIVIGGFVVCWLPFFVFLLVSLWDISLLRPPKVSKEVLDGLRATFLYVLPTINSTLNPIIYALFNKEFRTAFVRLLRRTCGRSLTNSDDIHYSMSSSVMNGSPKTKTNGRSKKTRFHEVQGDEDASSSDEPKHV</sequence>
<keyword evidence="7" id="KW-1015">Disulfide bond</keyword>
<comment type="caution">
    <text evidence="14">The sequence shown here is derived from an EMBL/GenBank/DDBJ whole genome shotgun (WGS) entry which is preliminary data.</text>
</comment>
<evidence type="ECO:0000256" key="2">
    <source>
        <dbReference type="ARBA" id="ARBA00022475"/>
    </source>
</evidence>
<feature type="transmembrane region" description="Helical" evidence="12">
    <location>
        <begin position="186"/>
        <end position="210"/>
    </location>
</feature>
<dbReference type="Proteomes" id="UP000275408">
    <property type="component" value="Unassembled WGS sequence"/>
</dbReference>
<dbReference type="SUPFAM" id="SSF81321">
    <property type="entry name" value="Family A G protein-coupled receptor-like"/>
    <property type="match status" value="1"/>
</dbReference>
<evidence type="ECO:0000313" key="14">
    <source>
        <dbReference type="EMBL" id="RMX42675.1"/>
    </source>
</evidence>
<dbReference type="GO" id="GO:0005886">
    <property type="term" value="C:plasma membrane"/>
    <property type="evidence" value="ECO:0007669"/>
    <property type="project" value="UniProtKB-SubCell"/>
</dbReference>
<dbReference type="PROSITE" id="PS50262">
    <property type="entry name" value="G_PROTEIN_RECEP_F1_2"/>
    <property type="match status" value="1"/>
</dbReference>
<evidence type="ECO:0000256" key="7">
    <source>
        <dbReference type="ARBA" id="ARBA00023157"/>
    </source>
</evidence>
<gene>
    <name evidence="14" type="ORF">pdam_00011848</name>
</gene>
<keyword evidence="6 12" id="KW-0472">Membrane</keyword>
<keyword evidence="4 12" id="KW-1133">Transmembrane helix</keyword>
<organism evidence="14 15">
    <name type="scientific">Pocillopora damicornis</name>
    <name type="common">Cauliflower coral</name>
    <name type="synonym">Millepora damicornis</name>
    <dbReference type="NCBI Taxonomy" id="46731"/>
    <lineage>
        <taxon>Eukaryota</taxon>
        <taxon>Metazoa</taxon>
        <taxon>Cnidaria</taxon>
        <taxon>Anthozoa</taxon>
        <taxon>Hexacorallia</taxon>
        <taxon>Scleractinia</taxon>
        <taxon>Astrocoeniina</taxon>
        <taxon>Pocilloporidae</taxon>
        <taxon>Pocillopora</taxon>
    </lineage>
</organism>
<comment type="similarity">
    <text evidence="10">Belongs to the G-protein coupled receptor 1 family.</text>
</comment>
<evidence type="ECO:0000256" key="6">
    <source>
        <dbReference type="ARBA" id="ARBA00023136"/>
    </source>
</evidence>
<dbReference type="CDD" id="cd14967">
    <property type="entry name" value="7tmA_amine_R-like"/>
    <property type="match status" value="1"/>
</dbReference>
<feature type="transmembrane region" description="Helical" evidence="12">
    <location>
        <begin position="295"/>
        <end position="316"/>
    </location>
</feature>
<protein>
    <recommendedName>
        <fullName evidence="13">G-protein coupled receptors family 1 profile domain-containing protein</fullName>
    </recommendedName>
</protein>
<name>A0A3M6TMM5_POCDA</name>
<evidence type="ECO:0000313" key="15">
    <source>
        <dbReference type="Proteomes" id="UP000275408"/>
    </source>
</evidence>
<dbReference type="PANTHER" id="PTHR24248:SF199">
    <property type="entry name" value="IP13425P-RELATED"/>
    <property type="match status" value="1"/>
</dbReference>
<feature type="transmembrane region" description="Helical" evidence="12">
    <location>
        <begin position="144"/>
        <end position="166"/>
    </location>
</feature>
<feature type="region of interest" description="Disordered" evidence="11">
    <location>
        <begin position="347"/>
        <end position="386"/>
    </location>
</feature>
<dbReference type="PRINTS" id="PR00237">
    <property type="entry name" value="GPCRRHODOPSN"/>
</dbReference>
<dbReference type="FunFam" id="1.20.1070.10:FF:000418">
    <property type="entry name" value="Predicted protein"/>
    <property type="match status" value="1"/>
</dbReference>
<dbReference type="OMA" id="HRMRTIT"/>
<keyword evidence="8 10" id="KW-0675">Receptor</keyword>
<dbReference type="EMBL" id="RCHS01003313">
    <property type="protein sequence ID" value="RMX42675.1"/>
    <property type="molecule type" value="Genomic_DNA"/>
</dbReference>
<feature type="transmembrane region" description="Helical" evidence="12">
    <location>
        <begin position="102"/>
        <end position="123"/>
    </location>
</feature>
<accession>A0A3M6TMM5</accession>
<dbReference type="OrthoDB" id="5963049at2759"/>
<dbReference type="Pfam" id="PF00001">
    <property type="entry name" value="7tm_1"/>
    <property type="match status" value="1"/>
</dbReference>
<comment type="subcellular location">
    <subcellularLocation>
        <location evidence="1">Cell membrane</location>
        <topology evidence="1">Multi-pass membrane protein</topology>
    </subcellularLocation>
</comment>
<feature type="compositionally biased region" description="Polar residues" evidence="11">
    <location>
        <begin position="347"/>
        <end position="358"/>
    </location>
</feature>
<feature type="transmembrane region" description="Helical" evidence="12">
    <location>
        <begin position="60"/>
        <end position="82"/>
    </location>
</feature>
<evidence type="ECO:0000256" key="1">
    <source>
        <dbReference type="ARBA" id="ARBA00004651"/>
    </source>
</evidence>
<dbReference type="PROSITE" id="PS00237">
    <property type="entry name" value="G_PROTEIN_RECEP_F1_1"/>
    <property type="match status" value="1"/>
</dbReference>
<keyword evidence="15" id="KW-1185">Reference proteome</keyword>
<dbReference type="GO" id="GO:0004993">
    <property type="term" value="F:G protein-coupled serotonin receptor activity"/>
    <property type="evidence" value="ECO:0007669"/>
    <property type="project" value="UniProtKB-ARBA"/>
</dbReference>
<proteinExistence type="inferred from homology"/>
<feature type="transmembrane region" description="Helical" evidence="12">
    <location>
        <begin position="252"/>
        <end position="275"/>
    </location>
</feature>
<evidence type="ECO:0000256" key="11">
    <source>
        <dbReference type="SAM" id="MobiDB-lite"/>
    </source>
</evidence>
<evidence type="ECO:0000256" key="10">
    <source>
        <dbReference type="RuleBase" id="RU000688"/>
    </source>
</evidence>